<dbReference type="STRING" id="266892.SAMN04488054_104214"/>
<dbReference type="EMBL" id="FOTY01000004">
    <property type="protein sequence ID" value="SFL75798.1"/>
    <property type="molecule type" value="Genomic_DNA"/>
</dbReference>
<accession>A0A1I4KAP3</accession>
<dbReference type="Gene3D" id="3.30.70.1120">
    <property type="entry name" value="TT1725-like"/>
    <property type="match status" value="1"/>
</dbReference>
<evidence type="ECO:0000313" key="2">
    <source>
        <dbReference type="Proteomes" id="UP000199668"/>
    </source>
</evidence>
<dbReference type="InterPro" id="IPR036746">
    <property type="entry name" value="TT1725-like_sf"/>
</dbReference>
<organism evidence="1 2">
    <name type="scientific">Salibacterium qingdaonense</name>
    <dbReference type="NCBI Taxonomy" id="266892"/>
    <lineage>
        <taxon>Bacteria</taxon>
        <taxon>Bacillati</taxon>
        <taxon>Bacillota</taxon>
        <taxon>Bacilli</taxon>
        <taxon>Bacillales</taxon>
        <taxon>Bacillaceae</taxon>
    </lineage>
</organism>
<dbReference type="PANTHER" id="PTHR36441">
    <property type="entry name" value="HYPOTHETICAL CYTOSOLIC PROTEIN"/>
    <property type="match status" value="1"/>
</dbReference>
<dbReference type="InterPro" id="IPR007546">
    <property type="entry name" value="DUF503"/>
</dbReference>
<evidence type="ECO:0008006" key="3">
    <source>
        <dbReference type="Google" id="ProtNLM"/>
    </source>
</evidence>
<reference evidence="1 2" key="1">
    <citation type="submission" date="2016-10" db="EMBL/GenBank/DDBJ databases">
        <authorList>
            <person name="de Groot N.N."/>
        </authorList>
    </citation>
    <scope>NUCLEOTIDE SEQUENCE [LARGE SCALE GENOMIC DNA]</scope>
    <source>
        <strain evidence="1 2">CGMCC 1.6134</strain>
    </source>
</reference>
<proteinExistence type="predicted"/>
<dbReference type="PANTHER" id="PTHR36441:SF1">
    <property type="entry name" value="DUF503 DOMAIN-CONTAINING PROTEIN"/>
    <property type="match status" value="1"/>
</dbReference>
<dbReference type="Proteomes" id="UP000199668">
    <property type="component" value="Unassembled WGS sequence"/>
</dbReference>
<dbReference type="Pfam" id="PF04456">
    <property type="entry name" value="DUF503"/>
    <property type="match status" value="1"/>
</dbReference>
<dbReference type="AlphaFoldDB" id="A0A1I4KAP3"/>
<sequence>MIGALHCECYIYEARSLKEKRAVVKSVTTRVKQKLNAAAAEMDHHDLWQRTALTIVSVNRDRVVVEQELQKAIDMIDARPELERTITEMEWL</sequence>
<dbReference type="RefSeq" id="WP_090926078.1">
    <property type="nucleotide sequence ID" value="NZ_FOTY01000004.1"/>
</dbReference>
<evidence type="ECO:0000313" key="1">
    <source>
        <dbReference type="EMBL" id="SFL75798.1"/>
    </source>
</evidence>
<gene>
    <name evidence="1" type="ORF">SAMN04488054_104214</name>
</gene>
<dbReference type="OrthoDB" id="9809023at2"/>
<name>A0A1I4KAP3_9BACI</name>
<protein>
    <recommendedName>
        <fullName evidence="3">YlxP-like protein</fullName>
    </recommendedName>
</protein>
<keyword evidence="2" id="KW-1185">Reference proteome</keyword>
<dbReference type="SUPFAM" id="SSF103007">
    <property type="entry name" value="Hypothetical protein TT1725"/>
    <property type="match status" value="1"/>
</dbReference>